<feature type="transmembrane region" description="Helical" evidence="1">
    <location>
        <begin position="82"/>
        <end position="100"/>
    </location>
</feature>
<feature type="transmembrane region" description="Helical" evidence="1">
    <location>
        <begin position="12"/>
        <end position="29"/>
    </location>
</feature>
<dbReference type="EMBL" id="JAGQDD010000008">
    <property type="protein sequence ID" value="MBQ0931407.1"/>
    <property type="molecule type" value="Genomic_DNA"/>
</dbReference>
<feature type="transmembrane region" description="Helical" evidence="1">
    <location>
        <begin position="106"/>
        <end position="126"/>
    </location>
</feature>
<dbReference type="AlphaFoldDB" id="A0A940YF58"/>
<keyword evidence="1" id="KW-0812">Transmembrane</keyword>
<keyword evidence="1" id="KW-1133">Transmembrane helix</keyword>
<keyword evidence="1" id="KW-0472">Membrane</keyword>
<dbReference type="Pfam" id="PF07786">
    <property type="entry name" value="HGSNAT_cat"/>
    <property type="match status" value="1"/>
</dbReference>
<accession>A0A940YF58</accession>
<protein>
    <submittedName>
        <fullName evidence="3">DUF1624 domain-containing protein</fullName>
    </submittedName>
</protein>
<name>A0A940YF58_9BURK</name>
<comment type="caution">
    <text evidence="3">The sequence shown here is derived from an EMBL/GenBank/DDBJ whole genome shotgun (WGS) entry which is preliminary data.</text>
</comment>
<feature type="transmembrane region" description="Helical" evidence="1">
    <location>
        <begin position="49"/>
        <end position="70"/>
    </location>
</feature>
<sequence length="249" mass="27763">MPGERFDRLDALRGLAIVWMVGFHFAYDLNHFRLLQPPQQFLADPFWTLQRTSIVSLFLLCAGLGQAVAVQAGQSAGRFWRRWAQVAACALLVSAGSALVFPQRWISFGVLHGIAVMLVLVRLGVAPRLGGDLATARAQAWLWGLGALALVAPRLWQHPLFDQRWGWGVGLGTHLPATEDYVPVLPWLGVLLWGLAIGGWLLTHRRHWLTGALPSVLRPLAWLGARPLRIYMLHQPLLFGLLMAWQALR</sequence>
<evidence type="ECO:0000313" key="3">
    <source>
        <dbReference type="EMBL" id="MBQ0931407.1"/>
    </source>
</evidence>
<gene>
    <name evidence="3" type="ORF">KAK03_13015</name>
</gene>
<dbReference type="InterPro" id="IPR012429">
    <property type="entry name" value="HGSNAT_cat"/>
</dbReference>
<feature type="transmembrane region" description="Helical" evidence="1">
    <location>
        <begin position="184"/>
        <end position="203"/>
    </location>
</feature>
<feature type="domain" description="Heparan-alpha-glucosaminide N-acetyltransferase catalytic" evidence="2">
    <location>
        <begin position="5"/>
        <end position="236"/>
    </location>
</feature>
<evidence type="ECO:0000256" key="1">
    <source>
        <dbReference type="SAM" id="Phobius"/>
    </source>
</evidence>
<evidence type="ECO:0000313" key="4">
    <source>
        <dbReference type="Proteomes" id="UP000676246"/>
    </source>
</evidence>
<dbReference type="Proteomes" id="UP000676246">
    <property type="component" value="Unassembled WGS sequence"/>
</dbReference>
<dbReference type="RefSeq" id="WP_210854383.1">
    <property type="nucleotide sequence ID" value="NZ_JAGQDD010000008.1"/>
</dbReference>
<proteinExistence type="predicted"/>
<reference evidence="3 4" key="1">
    <citation type="submission" date="2021-04" db="EMBL/GenBank/DDBJ databases">
        <title>The genome sequence of Ideonella sp. 3Y2.</title>
        <authorList>
            <person name="Liu Y."/>
        </authorList>
    </citation>
    <scope>NUCLEOTIDE SEQUENCE [LARGE SCALE GENOMIC DNA]</scope>
    <source>
        <strain evidence="3 4">3Y2</strain>
    </source>
</reference>
<evidence type="ECO:0000259" key="2">
    <source>
        <dbReference type="Pfam" id="PF07786"/>
    </source>
</evidence>
<organism evidence="3 4">
    <name type="scientific">Ideonella alba</name>
    <dbReference type="NCBI Taxonomy" id="2824118"/>
    <lineage>
        <taxon>Bacteria</taxon>
        <taxon>Pseudomonadati</taxon>
        <taxon>Pseudomonadota</taxon>
        <taxon>Betaproteobacteria</taxon>
        <taxon>Burkholderiales</taxon>
        <taxon>Sphaerotilaceae</taxon>
        <taxon>Ideonella</taxon>
    </lineage>
</organism>
<feature type="transmembrane region" description="Helical" evidence="1">
    <location>
        <begin position="138"/>
        <end position="156"/>
    </location>
</feature>
<keyword evidence="4" id="KW-1185">Reference proteome</keyword>